<sequence>MAPVQVTDDYYAVLEINQDAKIDVIKANYKRLARARHPDKNPGNPNATAEFQLLQAAYSTLNDEAQRSDYDRYYRYIPKTKPQPRPTPAPQKPPSSTPPQPPSSTDLAEIEALKTLASTLDKSIFDLQGKKAQEDSLRIDTMRALTKCAAALERMRLEALKDAQEEAARSGWFAYIYATAETEERKEARQRRATERNTGKMVREAEEKKLRVRMEGIQARISGFEERIAQMRKQKREEEIRKREAEREEIMKRNEARKREEARREDRKKREEEEHGERWRRYYEEICRQEEEKEKCRAEGVRREAEKKRAEEVRREMEMRDLKIQQAILEADRLRREAAEESARKAAEESARKAAEESAAKGAEPRETNGAPRQPAERSRESNQDCEHKGWWEKEADCQVCPQCHRYNKWATFRCRDCDVRACPKCRDVLRGSGTGDS</sequence>
<dbReference type="Pfam" id="PF00226">
    <property type="entry name" value="DnaJ"/>
    <property type="match status" value="1"/>
</dbReference>
<evidence type="ECO:0000313" key="4">
    <source>
        <dbReference type="Proteomes" id="UP001175000"/>
    </source>
</evidence>
<dbReference type="PROSITE" id="PS50076">
    <property type="entry name" value="DNAJ_2"/>
    <property type="match status" value="1"/>
</dbReference>
<dbReference type="Proteomes" id="UP001175000">
    <property type="component" value="Unassembled WGS sequence"/>
</dbReference>
<feature type="region of interest" description="Disordered" evidence="1">
    <location>
        <begin position="290"/>
        <end position="316"/>
    </location>
</feature>
<gene>
    <name evidence="3" type="ORF">B0T14DRAFT_582727</name>
</gene>
<dbReference type="PROSITE" id="PS00636">
    <property type="entry name" value="DNAJ_1"/>
    <property type="match status" value="1"/>
</dbReference>
<feature type="region of interest" description="Disordered" evidence="1">
    <location>
        <begin position="334"/>
        <end position="386"/>
    </location>
</feature>
<feature type="compositionally biased region" description="Pro residues" evidence="1">
    <location>
        <begin position="81"/>
        <end position="102"/>
    </location>
</feature>
<accession>A0AA39WYQ0</accession>
<feature type="compositionally biased region" description="Basic and acidic residues" evidence="1">
    <location>
        <begin position="375"/>
        <end position="386"/>
    </location>
</feature>
<dbReference type="EMBL" id="JAULSU010000003">
    <property type="protein sequence ID" value="KAK0623787.1"/>
    <property type="molecule type" value="Genomic_DNA"/>
</dbReference>
<feature type="domain" description="J" evidence="2">
    <location>
        <begin position="9"/>
        <end position="74"/>
    </location>
</feature>
<protein>
    <recommendedName>
        <fullName evidence="2">J domain-containing protein</fullName>
    </recommendedName>
</protein>
<comment type="caution">
    <text evidence="3">The sequence shown here is derived from an EMBL/GenBank/DDBJ whole genome shotgun (WGS) entry which is preliminary data.</text>
</comment>
<evidence type="ECO:0000259" key="2">
    <source>
        <dbReference type="PROSITE" id="PS50076"/>
    </source>
</evidence>
<proteinExistence type="predicted"/>
<dbReference type="CDD" id="cd06257">
    <property type="entry name" value="DnaJ"/>
    <property type="match status" value="1"/>
</dbReference>
<organism evidence="3 4">
    <name type="scientific">Immersiella caudata</name>
    <dbReference type="NCBI Taxonomy" id="314043"/>
    <lineage>
        <taxon>Eukaryota</taxon>
        <taxon>Fungi</taxon>
        <taxon>Dikarya</taxon>
        <taxon>Ascomycota</taxon>
        <taxon>Pezizomycotina</taxon>
        <taxon>Sordariomycetes</taxon>
        <taxon>Sordariomycetidae</taxon>
        <taxon>Sordariales</taxon>
        <taxon>Lasiosphaeriaceae</taxon>
        <taxon>Immersiella</taxon>
    </lineage>
</organism>
<dbReference type="PANTHER" id="PTHR44029:SF1">
    <property type="entry name" value="DNAJ HOMOLOG SUBFAMILY C MEMBER 21"/>
    <property type="match status" value="1"/>
</dbReference>
<dbReference type="SUPFAM" id="SSF46565">
    <property type="entry name" value="Chaperone J-domain"/>
    <property type="match status" value="1"/>
</dbReference>
<evidence type="ECO:0000313" key="3">
    <source>
        <dbReference type="EMBL" id="KAK0623787.1"/>
    </source>
</evidence>
<dbReference type="InterPro" id="IPR051964">
    <property type="entry name" value="Chaperone_stress_response"/>
</dbReference>
<feature type="region of interest" description="Disordered" evidence="1">
    <location>
        <begin position="251"/>
        <end position="277"/>
    </location>
</feature>
<dbReference type="InterPro" id="IPR036869">
    <property type="entry name" value="J_dom_sf"/>
</dbReference>
<reference evidence="3" key="1">
    <citation type="submission" date="2023-06" db="EMBL/GenBank/DDBJ databases">
        <title>Genome-scale phylogeny and comparative genomics of the fungal order Sordariales.</title>
        <authorList>
            <consortium name="Lawrence Berkeley National Laboratory"/>
            <person name="Hensen N."/>
            <person name="Bonometti L."/>
            <person name="Westerberg I."/>
            <person name="Brannstrom I.O."/>
            <person name="Guillou S."/>
            <person name="Cros-Aarteil S."/>
            <person name="Calhoun S."/>
            <person name="Haridas S."/>
            <person name="Kuo A."/>
            <person name="Mondo S."/>
            <person name="Pangilinan J."/>
            <person name="Riley R."/>
            <person name="Labutti K."/>
            <person name="Andreopoulos B."/>
            <person name="Lipzen A."/>
            <person name="Chen C."/>
            <person name="Yanf M."/>
            <person name="Daum C."/>
            <person name="Ng V."/>
            <person name="Clum A."/>
            <person name="Steindorff A."/>
            <person name="Ohm R."/>
            <person name="Martin F."/>
            <person name="Silar P."/>
            <person name="Natvig D."/>
            <person name="Lalanne C."/>
            <person name="Gautier V."/>
            <person name="Ament-Velasquez S.L."/>
            <person name="Kruys A."/>
            <person name="Hutchinson M.I."/>
            <person name="Powell A.J."/>
            <person name="Barry K."/>
            <person name="Miller A.N."/>
            <person name="Grigoriev I.V."/>
            <person name="Debuchy R."/>
            <person name="Gladieux P."/>
            <person name="Thoren M.H."/>
            <person name="Johannesson H."/>
        </authorList>
    </citation>
    <scope>NUCLEOTIDE SEQUENCE</scope>
    <source>
        <strain evidence="3">CBS 606.72</strain>
    </source>
</reference>
<evidence type="ECO:0000256" key="1">
    <source>
        <dbReference type="SAM" id="MobiDB-lite"/>
    </source>
</evidence>
<name>A0AA39WYQ0_9PEZI</name>
<feature type="compositionally biased region" description="Basic and acidic residues" evidence="1">
    <location>
        <begin position="334"/>
        <end position="367"/>
    </location>
</feature>
<dbReference type="GO" id="GO:0005737">
    <property type="term" value="C:cytoplasm"/>
    <property type="evidence" value="ECO:0007669"/>
    <property type="project" value="TreeGrafter"/>
</dbReference>
<dbReference type="InterPro" id="IPR018253">
    <property type="entry name" value="DnaJ_domain_CS"/>
</dbReference>
<dbReference type="PANTHER" id="PTHR44029">
    <property type="entry name" value="DNAJ HOMOLOG SUBFAMILY C MEMBER 21"/>
    <property type="match status" value="1"/>
</dbReference>
<dbReference type="SMART" id="SM00271">
    <property type="entry name" value="DnaJ"/>
    <property type="match status" value="1"/>
</dbReference>
<feature type="region of interest" description="Disordered" evidence="1">
    <location>
        <begin position="77"/>
        <end position="105"/>
    </location>
</feature>
<dbReference type="PRINTS" id="PR00625">
    <property type="entry name" value="JDOMAIN"/>
</dbReference>
<dbReference type="InterPro" id="IPR001623">
    <property type="entry name" value="DnaJ_domain"/>
</dbReference>
<dbReference type="Gene3D" id="1.10.287.110">
    <property type="entry name" value="DnaJ domain"/>
    <property type="match status" value="1"/>
</dbReference>
<dbReference type="AlphaFoldDB" id="A0AA39WYQ0"/>
<keyword evidence="4" id="KW-1185">Reference proteome</keyword>